<evidence type="ECO:0000313" key="2">
    <source>
        <dbReference type="Proteomes" id="UP001521931"/>
    </source>
</evidence>
<dbReference type="Proteomes" id="UP001521931">
    <property type="component" value="Unassembled WGS sequence"/>
</dbReference>
<comment type="caution">
    <text evidence="1">The sequence shown here is derived from an EMBL/GenBank/DDBJ whole genome shotgun (WGS) entry which is preliminary data.</text>
</comment>
<dbReference type="RefSeq" id="WP_239265096.1">
    <property type="nucleotide sequence ID" value="NZ_JAKRCV010000044.1"/>
</dbReference>
<proteinExistence type="predicted"/>
<dbReference type="EMBL" id="JAKRCV010000044">
    <property type="protein sequence ID" value="MCG7322742.1"/>
    <property type="molecule type" value="Genomic_DNA"/>
</dbReference>
<evidence type="ECO:0000313" key="1">
    <source>
        <dbReference type="EMBL" id="MCG7322742.1"/>
    </source>
</evidence>
<protein>
    <submittedName>
        <fullName evidence="1">UDP-N-acetylglucosamine--LPS N-acetylglucosamine transferase</fullName>
    </submittedName>
</protein>
<dbReference type="SUPFAM" id="SSF53756">
    <property type="entry name" value="UDP-Glycosyltransferase/glycogen phosphorylase"/>
    <property type="match status" value="1"/>
</dbReference>
<name>A0ABS9Q4G0_9MICO</name>
<gene>
    <name evidence="1" type="ORF">MHL29_12730</name>
</gene>
<accession>A0ABS9Q4G0</accession>
<organism evidence="1 2">
    <name type="scientific">Arsenicicoccus bolidensis</name>
    <dbReference type="NCBI Taxonomy" id="229480"/>
    <lineage>
        <taxon>Bacteria</taxon>
        <taxon>Bacillati</taxon>
        <taxon>Actinomycetota</taxon>
        <taxon>Actinomycetes</taxon>
        <taxon>Micrococcales</taxon>
        <taxon>Intrasporangiaceae</taxon>
        <taxon>Arsenicicoccus</taxon>
    </lineage>
</organism>
<sequence length="161" mass="18120">MTTSLTDVVKPAQDLLFVCSSGGHLSQLMAARPWWERHTRRWVTFNLTDARTQLRDEHVIWAYHPTTRNIPNLIRNLGLAVRVLRTRRPDAIVSTGAAVAFPFFVLGRILGIPTIYIEVVDRIDTPTLTGRLCRPFSTTFCVQLPVQLEVYPGATVIGPLI</sequence>
<reference evidence="1 2" key="1">
    <citation type="submission" date="2022-02" db="EMBL/GenBank/DDBJ databases">
        <title>Uncovering new skin microbiome diversity through culturing and metagenomics.</title>
        <authorList>
            <person name="Conlan S."/>
            <person name="Deming C."/>
            <person name="Nisc Comparative Sequencing Program N."/>
            <person name="Segre J.A."/>
        </authorList>
    </citation>
    <scope>NUCLEOTIDE SEQUENCE [LARGE SCALE GENOMIC DNA]</scope>
    <source>
        <strain evidence="1 2">ACRQZ</strain>
    </source>
</reference>
<dbReference type="GO" id="GO:0016740">
    <property type="term" value="F:transferase activity"/>
    <property type="evidence" value="ECO:0007669"/>
    <property type="project" value="UniProtKB-KW"/>
</dbReference>
<dbReference type="Gene3D" id="3.40.50.2000">
    <property type="entry name" value="Glycogen Phosphorylase B"/>
    <property type="match status" value="1"/>
</dbReference>
<keyword evidence="2" id="KW-1185">Reference proteome</keyword>
<keyword evidence="1" id="KW-0808">Transferase</keyword>